<reference evidence="1" key="1">
    <citation type="submission" date="2023-10" db="EMBL/GenBank/DDBJ databases">
        <authorList>
            <person name="Noh H."/>
        </authorList>
    </citation>
    <scope>NUCLEOTIDE SEQUENCE</scope>
    <source>
        <strain evidence="1">DUCC4014</strain>
    </source>
</reference>
<dbReference type="GeneID" id="87805150"/>
<accession>A0AAF0Y1Q8</accession>
<organism evidence="1 2">
    <name type="scientific">Vanrija pseudolonga</name>
    <dbReference type="NCBI Taxonomy" id="143232"/>
    <lineage>
        <taxon>Eukaryota</taxon>
        <taxon>Fungi</taxon>
        <taxon>Dikarya</taxon>
        <taxon>Basidiomycota</taxon>
        <taxon>Agaricomycotina</taxon>
        <taxon>Tremellomycetes</taxon>
        <taxon>Trichosporonales</taxon>
        <taxon>Trichosporonaceae</taxon>
        <taxon>Vanrija</taxon>
    </lineage>
</organism>
<sequence length="224" mass="23076">MSSNSTFTSANLICQSPNQTAIKACCTGHGSVYMVLPAAASGFPNAIGDITYCGVPAKEPKTGSNFVSCITQAFGISDRNSLIPGTANLICKGTVPAAPATAKCCTGPNLSYLSQPVAEFNKTNLNATSVNAFLNHTVQTDTIGICSFSQDGNKFLDCLARELGITSDPGSLPLGKMQCRDVRLADGDSPPAVNAKTVSSGPRSHRSWAAMGLLAVLASTVVAL</sequence>
<dbReference type="Proteomes" id="UP000827549">
    <property type="component" value="Chromosome 2"/>
</dbReference>
<evidence type="ECO:0000313" key="1">
    <source>
        <dbReference type="EMBL" id="WOO78352.1"/>
    </source>
</evidence>
<dbReference type="RefSeq" id="XP_062624384.1">
    <property type="nucleotide sequence ID" value="XM_062768400.1"/>
</dbReference>
<name>A0AAF0Y1Q8_9TREE</name>
<proteinExistence type="predicted"/>
<evidence type="ECO:0000313" key="2">
    <source>
        <dbReference type="Proteomes" id="UP000827549"/>
    </source>
</evidence>
<protein>
    <submittedName>
        <fullName evidence="1">Uncharacterized protein</fullName>
    </submittedName>
</protein>
<dbReference type="AlphaFoldDB" id="A0AAF0Y1Q8"/>
<dbReference type="EMBL" id="CP086715">
    <property type="protein sequence ID" value="WOO78352.1"/>
    <property type="molecule type" value="Genomic_DNA"/>
</dbReference>
<keyword evidence="2" id="KW-1185">Reference proteome</keyword>
<gene>
    <name evidence="1" type="ORF">LOC62_02G001898</name>
</gene>